<name>A0A017T6N5_9BACT</name>
<dbReference type="AlphaFoldDB" id="A0A017T6N5"/>
<feature type="domain" description="Bacterial HORMA" evidence="1">
    <location>
        <begin position="3"/>
        <end position="57"/>
    </location>
</feature>
<comment type="caution">
    <text evidence="2">The sequence shown here is derived from an EMBL/GenBank/DDBJ whole genome shotgun (WGS) entry which is preliminary data.</text>
</comment>
<accession>A0A017T6N5</accession>
<evidence type="ECO:0000313" key="2">
    <source>
        <dbReference type="EMBL" id="EYF04450.1"/>
    </source>
</evidence>
<proteinExistence type="predicted"/>
<evidence type="ECO:0000313" key="3">
    <source>
        <dbReference type="Proteomes" id="UP000019678"/>
    </source>
</evidence>
<dbReference type="EMBL" id="ASRX01000033">
    <property type="protein sequence ID" value="EYF04450.1"/>
    <property type="molecule type" value="Genomic_DNA"/>
</dbReference>
<evidence type="ECO:0000259" key="1">
    <source>
        <dbReference type="Pfam" id="PF18138"/>
    </source>
</evidence>
<reference evidence="2 3" key="1">
    <citation type="submission" date="2013-05" db="EMBL/GenBank/DDBJ databases">
        <title>Genome assembly of Chondromyces apiculatus DSM 436.</title>
        <authorList>
            <person name="Sharma G."/>
            <person name="Khatri I."/>
            <person name="Kaur C."/>
            <person name="Mayilraj S."/>
            <person name="Subramanian S."/>
        </authorList>
    </citation>
    <scope>NUCLEOTIDE SEQUENCE [LARGE SCALE GENOMIC DNA]</scope>
    <source>
        <strain evidence="2 3">DSM 436</strain>
    </source>
</reference>
<organism evidence="2 3">
    <name type="scientific">Chondromyces apiculatus DSM 436</name>
    <dbReference type="NCBI Taxonomy" id="1192034"/>
    <lineage>
        <taxon>Bacteria</taxon>
        <taxon>Pseudomonadati</taxon>
        <taxon>Myxococcota</taxon>
        <taxon>Polyangia</taxon>
        <taxon>Polyangiales</taxon>
        <taxon>Polyangiaceae</taxon>
        <taxon>Chondromyces</taxon>
    </lineage>
</organism>
<dbReference type="InterPro" id="IPR041162">
    <property type="entry name" value="Bact_HORMA_1"/>
</dbReference>
<gene>
    <name evidence="2" type="ORF">CAP_4418</name>
</gene>
<sequence length="61" mass="7203">MCWNEAWACLQSDRQEQFRKQLKLQWSASKIDTSHPGLVTVTTRTYTSNAYGLKRETRERP</sequence>
<keyword evidence="3" id="KW-1185">Reference proteome</keyword>
<dbReference type="STRING" id="1192034.CAP_4418"/>
<dbReference type="Pfam" id="PF18138">
    <property type="entry name" value="bacHORMA_1"/>
    <property type="match status" value="1"/>
</dbReference>
<protein>
    <recommendedName>
        <fullName evidence="1">Bacterial HORMA domain-containing protein</fullName>
    </recommendedName>
</protein>
<dbReference type="Proteomes" id="UP000019678">
    <property type="component" value="Unassembled WGS sequence"/>
</dbReference>